<evidence type="ECO:0000256" key="7">
    <source>
        <dbReference type="ARBA" id="ARBA00023098"/>
    </source>
</evidence>
<protein>
    <recommendedName>
        <fullName evidence="10">Elongation of very long chain fatty acids protein</fullName>
        <ecNumber evidence="10">2.3.1.199</ecNumber>
    </recommendedName>
    <alternativeName>
        <fullName evidence="10">Very-long-chain 3-oxoacyl-CoA synthase</fullName>
    </alternativeName>
</protein>
<comment type="subcellular location">
    <subcellularLocation>
        <location evidence="1">Membrane</location>
        <topology evidence="1">Multi-pass membrane protein</topology>
    </subcellularLocation>
</comment>
<comment type="catalytic activity">
    <reaction evidence="10">
        <text>a very-long-chain acyl-CoA + malonyl-CoA + H(+) = a very-long-chain 3-oxoacyl-CoA + CO2 + CoA</text>
        <dbReference type="Rhea" id="RHEA:32727"/>
        <dbReference type="ChEBI" id="CHEBI:15378"/>
        <dbReference type="ChEBI" id="CHEBI:16526"/>
        <dbReference type="ChEBI" id="CHEBI:57287"/>
        <dbReference type="ChEBI" id="CHEBI:57384"/>
        <dbReference type="ChEBI" id="CHEBI:90725"/>
        <dbReference type="ChEBI" id="CHEBI:90736"/>
        <dbReference type="EC" id="2.3.1.199"/>
    </reaction>
</comment>
<keyword evidence="7 10" id="KW-0443">Lipid metabolism</keyword>
<gene>
    <name evidence="11" type="ORF">RDWZM_004694</name>
</gene>
<organism evidence="11 12">
    <name type="scientific">Blomia tropicalis</name>
    <name type="common">Mite</name>
    <dbReference type="NCBI Taxonomy" id="40697"/>
    <lineage>
        <taxon>Eukaryota</taxon>
        <taxon>Metazoa</taxon>
        <taxon>Ecdysozoa</taxon>
        <taxon>Arthropoda</taxon>
        <taxon>Chelicerata</taxon>
        <taxon>Arachnida</taxon>
        <taxon>Acari</taxon>
        <taxon>Acariformes</taxon>
        <taxon>Sarcoptiformes</taxon>
        <taxon>Astigmata</taxon>
        <taxon>Glycyphagoidea</taxon>
        <taxon>Echimyopodidae</taxon>
        <taxon>Blomia</taxon>
    </lineage>
</organism>
<evidence type="ECO:0000256" key="5">
    <source>
        <dbReference type="ARBA" id="ARBA00022832"/>
    </source>
</evidence>
<evidence type="ECO:0000256" key="10">
    <source>
        <dbReference type="RuleBase" id="RU361115"/>
    </source>
</evidence>
<dbReference type="OMA" id="VMCLFIN"/>
<feature type="transmembrane region" description="Helical" evidence="10">
    <location>
        <begin position="81"/>
        <end position="101"/>
    </location>
</feature>
<keyword evidence="4 10" id="KW-0812">Transmembrane</keyword>
<dbReference type="GO" id="GO:0034625">
    <property type="term" value="P:fatty acid elongation, monounsaturated fatty acid"/>
    <property type="evidence" value="ECO:0007669"/>
    <property type="project" value="TreeGrafter"/>
</dbReference>
<evidence type="ECO:0000256" key="4">
    <source>
        <dbReference type="ARBA" id="ARBA00022692"/>
    </source>
</evidence>
<dbReference type="InterPro" id="IPR002076">
    <property type="entry name" value="ELO_fam"/>
</dbReference>
<evidence type="ECO:0000313" key="12">
    <source>
        <dbReference type="Proteomes" id="UP001142055"/>
    </source>
</evidence>
<evidence type="ECO:0000256" key="6">
    <source>
        <dbReference type="ARBA" id="ARBA00022989"/>
    </source>
</evidence>
<dbReference type="GO" id="GO:0005789">
    <property type="term" value="C:endoplasmic reticulum membrane"/>
    <property type="evidence" value="ECO:0007669"/>
    <property type="project" value="TreeGrafter"/>
</dbReference>
<dbReference type="GO" id="GO:0009922">
    <property type="term" value="F:fatty acid elongase activity"/>
    <property type="evidence" value="ECO:0007669"/>
    <property type="project" value="UniProtKB-EC"/>
</dbReference>
<keyword evidence="12" id="KW-1185">Reference proteome</keyword>
<keyword evidence="6 10" id="KW-1133">Transmembrane helix</keyword>
<proteinExistence type="inferred from homology"/>
<comment type="caution">
    <text evidence="11">The sequence shown here is derived from an EMBL/GenBank/DDBJ whole genome shotgun (WGS) entry which is preliminary data.</text>
</comment>
<evidence type="ECO:0000256" key="3">
    <source>
        <dbReference type="ARBA" id="ARBA00022679"/>
    </source>
</evidence>
<evidence type="ECO:0000256" key="1">
    <source>
        <dbReference type="ARBA" id="ARBA00004141"/>
    </source>
</evidence>
<dbReference type="GO" id="GO:0030148">
    <property type="term" value="P:sphingolipid biosynthetic process"/>
    <property type="evidence" value="ECO:0007669"/>
    <property type="project" value="TreeGrafter"/>
</dbReference>
<feature type="transmembrane region" description="Helical" evidence="10">
    <location>
        <begin position="230"/>
        <end position="252"/>
    </location>
</feature>
<keyword evidence="8 10" id="KW-0472">Membrane</keyword>
<evidence type="ECO:0000256" key="9">
    <source>
        <dbReference type="ARBA" id="ARBA00023160"/>
    </source>
</evidence>
<reference evidence="11" key="1">
    <citation type="submission" date="2022-12" db="EMBL/GenBank/DDBJ databases">
        <title>Genome assemblies of Blomia tropicalis.</title>
        <authorList>
            <person name="Cui Y."/>
        </authorList>
    </citation>
    <scope>NUCLEOTIDE SEQUENCE</scope>
    <source>
        <tissue evidence="11">Adult mites</tissue>
    </source>
</reference>
<feature type="transmembrane region" description="Helical" evidence="10">
    <location>
        <begin position="140"/>
        <end position="159"/>
    </location>
</feature>
<keyword evidence="9 10" id="KW-0275">Fatty acid biosynthesis</keyword>
<dbReference type="Proteomes" id="UP001142055">
    <property type="component" value="Chromosome 2"/>
</dbReference>
<sequence>MENSLLSDEINYQNATISNNFVNYWLDTFWMENGDKRTENYPLMSSFRYPLSILCIYLTFVLYVGPRLMKNRKPFSLKPILIVYNLTMSLVNAYFFIYAMYELATYDDPRVNVTLADLFNVDFHDTHAREKNLSIKMNYLFAYLLSKYTDMFDTIFFVLRKKQVQVTGLHVYHHSMVPTFGWIYFRLRPYNVLAAMFAFLNTPIHTLMYAYYGLAAIGPHMQKYLWWKRYITQVQIFQFVLLFIYAVYFSIFQKGYHKLYVFDIYFQSTLYLILFTRFYFRKYDTKGKNIKSE</sequence>
<name>A0A9Q0M7E7_BLOTA</name>
<feature type="transmembrane region" description="Helical" evidence="10">
    <location>
        <begin position="193"/>
        <end position="218"/>
    </location>
</feature>
<accession>A0A9Q0M7E7</accession>
<feature type="transmembrane region" description="Helical" evidence="10">
    <location>
        <begin position="264"/>
        <end position="280"/>
    </location>
</feature>
<keyword evidence="5 10" id="KW-0276">Fatty acid metabolism</keyword>
<dbReference type="Pfam" id="PF01151">
    <property type="entry name" value="ELO"/>
    <property type="match status" value="1"/>
</dbReference>
<dbReference type="EMBL" id="JAPWDV010000002">
    <property type="protein sequence ID" value="KAJ6218882.1"/>
    <property type="molecule type" value="Genomic_DNA"/>
</dbReference>
<keyword evidence="3 10" id="KW-0808">Transferase</keyword>
<dbReference type="PANTHER" id="PTHR11157:SF69">
    <property type="entry name" value="ELONGATION OF VERY LONG CHAIN FATTY ACIDS PROTEIN 7"/>
    <property type="match status" value="1"/>
</dbReference>
<dbReference type="GO" id="GO:0019367">
    <property type="term" value="P:fatty acid elongation, saturated fatty acid"/>
    <property type="evidence" value="ECO:0007669"/>
    <property type="project" value="TreeGrafter"/>
</dbReference>
<comment type="similarity">
    <text evidence="10">Belongs to the ELO family.</text>
</comment>
<evidence type="ECO:0000256" key="8">
    <source>
        <dbReference type="ARBA" id="ARBA00023136"/>
    </source>
</evidence>
<keyword evidence="2 10" id="KW-0444">Lipid biosynthesis</keyword>
<dbReference type="EC" id="2.3.1.199" evidence="10"/>
<evidence type="ECO:0000313" key="11">
    <source>
        <dbReference type="EMBL" id="KAJ6218882.1"/>
    </source>
</evidence>
<dbReference type="AlphaFoldDB" id="A0A9Q0M7E7"/>
<dbReference type="PANTHER" id="PTHR11157">
    <property type="entry name" value="FATTY ACID ACYL TRANSFERASE-RELATED"/>
    <property type="match status" value="1"/>
</dbReference>
<feature type="transmembrane region" description="Helical" evidence="10">
    <location>
        <begin position="49"/>
        <end position="69"/>
    </location>
</feature>
<dbReference type="GO" id="GO:0042761">
    <property type="term" value="P:very long-chain fatty acid biosynthetic process"/>
    <property type="evidence" value="ECO:0007669"/>
    <property type="project" value="TreeGrafter"/>
</dbReference>
<dbReference type="GO" id="GO:0034626">
    <property type="term" value="P:fatty acid elongation, polyunsaturated fatty acid"/>
    <property type="evidence" value="ECO:0007669"/>
    <property type="project" value="TreeGrafter"/>
</dbReference>
<evidence type="ECO:0000256" key="2">
    <source>
        <dbReference type="ARBA" id="ARBA00022516"/>
    </source>
</evidence>